<dbReference type="InterPro" id="IPR020596">
    <property type="entry name" value="rRNA_Ade_Mease_Trfase_CS"/>
</dbReference>
<evidence type="ECO:0000313" key="7">
    <source>
        <dbReference type="EMBL" id="GAA1710237.1"/>
    </source>
</evidence>
<dbReference type="InterPro" id="IPR001737">
    <property type="entry name" value="KsgA/Erm"/>
</dbReference>
<name>A0ABN2IRX8_9ACTN</name>
<keyword evidence="1 5" id="KW-0489">Methyltransferase</keyword>
<comment type="caution">
    <text evidence="7">The sequence shown here is derived from an EMBL/GenBank/DDBJ whole genome shotgun (WGS) entry which is preliminary data.</text>
</comment>
<dbReference type="PROSITE" id="PS51689">
    <property type="entry name" value="SAM_RNA_A_N6_MT"/>
    <property type="match status" value="1"/>
</dbReference>
<keyword evidence="2 5" id="KW-0808">Transferase</keyword>
<gene>
    <name evidence="7" type="primary">rsmA_2</name>
    <name evidence="7" type="ORF">GCM10009765_69440</name>
</gene>
<dbReference type="PANTHER" id="PTHR11727">
    <property type="entry name" value="DIMETHYLADENOSINE TRANSFERASE"/>
    <property type="match status" value="1"/>
</dbReference>
<protein>
    <submittedName>
        <fullName evidence="7">16S rRNA (Adenine(1518)-N(6)/adenine(1519)-N(6)) -dimethyltransferase RsmA</fullName>
    </submittedName>
</protein>
<evidence type="ECO:0000256" key="3">
    <source>
        <dbReference type="ARBA" id="ARBA00022691"/>
    </source>
</evidence>
<sequence length="243" mass="26480">MSHGIHFLTDKRVVHAMLRSARPAAGDLIVEFGPGQGALTAPLSRTGARILAIERDPAFVRRLERRFAGQVRVVHADLRDVPLPRRPYAVVANVPFAVSTALVRRLLHPTSPMTGADLLVEWGFAVRLARSCPRTAEEAGWAASYAIRVAARVPAASFSPAPRVDAAHLVIRRTTTLSRPVRDLIRRGFAEPRLPIAAAVGEIHPRRRAHRLLTSTGIDPPTPISTLTAPQWNRLATALTVNS</sequence>
<reference evidence="7 8" key="1">
    <citation type="journal article" date="2019" name="Int. J. Syst. Evol. Microbiol.">
        <title>The Global Catalogue of Microorganisms (GCM) 10K type strain sequencing project: providing services to taxonomists for standard genome sequencing and annotation.</title>
        <authorList>
            <consortium name="The Broad Institute Genomics Platform"/>
            <consortium name="The Broad Institute Genome Sequencing Center for Infectious Disease"/>
            <person name="Wu L."/>
            <person name="Ma J."/>
        </authorList>
    </citation>
    <scope>NUCLEOTIDE SEQUENCE [LARGE SCALE GENOMIC DNA]</scope>
    <source>
        <strain evidence="7 8">JCM 14718</strain>
    </source>
</reference>
<dbReference type="Proteomes" id="UP001500618">
    <property type="component" value="Unassembled WGS sequence"/>
</dbReference>
<feature type="binding site" evidence="5">
    <location>
        <position position="93"/>
    </location>
    <ligand>
        <name>S-adenosyl-L-methionine</name>
        <dbReference type="ChEBI" id="CHEBI:59789"/>
    </ligand>
</feature>
<dbReference type="RefSeq" id="WP_344314386.1">
    <property type="nucleotide sequence ID" value="NZ_BAAANY010000036.1"/>
</dbReference>
<dbReference type="InterPro" id="IPR029063">
    <property type="entry name" value="SAM-dependent_MTases_sf"/>
</dbReference>
<dbReference type="PANTHER" id="PTHR11727:SF7">
    <property type="entry name" value="DIMETHYLADENOSINE TRANSFERASE-RELATED"/>
    <property type="match status" value="1"/>
</dbReference>
<evidence type="ECO:0000256" key="4">
    <source>
        <dbReference type="ARBA" id="ARBA00022884"/>
    </source>
</evidence>
<evidence type="ECO:0000259" key="6">
    <source>
        <dbReference type="SMART" id="SM00650"/>
    </source>
</evidence>
<evidence type="ECO:0000313" key="8">
    <source>
        <dbReference type="Proteomes" id="UP001500618"/>
    </source>
</evidence>
<comment type="similarity">
    <text evidence="5">Belongs to the class I-like SAM-binding methyltransferase superfamily. rRNA adenine N(6)-methyltransferase family.</text>
</comment>
<dbReference type="SUPFAM" id="SSF53335">
    <property type="entry name" value="S-adenosyl-L-methionine-dependent methyltransferases"/>
    <property type="match status" value="1"/>
</dbReference>
<proteinExistence type="inferred from homology"/>
<feature type="binding site" evidence="5">
    <location>
        <position position="77"/>
    </location>
    <ligand>
        <name>S-adenosyl-L-methionine</name>
        <dbReference type="ChEBI" id="CHEBI:59789"/>
    </ligand>
</feature>
<evidence type="ECO:0000256" key="1">
    <source>
        <dbReference type="ARBA" id="ARBA00022603"/>
    </source>
</evidence>
<dbReference type="PROSITE" id="PS01131">
    <property type="entry name" value="RRNA_A_DIMETH"/>
    <property type="match status" value="1"/>
</dbReference>
<accession>A0ABN2IRX8</accession>
<dbReference type="CDD" id="cd02440">
    <property type="entry name" value="AdoMet_MTases"/>
    <property type="match status" value="1"/>
</dbReference>
<feature type="domain" description="Ribosomal RNA adenine methylase transferase N-terminal" evidence="6">
    <location>
        <begin position="13"/>
        <end position="175"/>
    </location>
</feature>
<keyword evidence="3 5" id="KW-0949">S-adenosyl-L-methionine</keyword>
<organism evidence="7 8">
    <name type="scientific">Fodinicola feengrottensis</name>
    <dbReference type="NCBI Taxonomy" id="435914"/>
    <lineage>
        <taxon>Bacteria</taxon>
        <taxon>Bacillati</taxon>
        <taxon>Actinomycetota</taxon>
        <taxon>Actinomycetes</taxon>
        <taxon>Mycobacteriales</taxon>
        <taxon>Fodinicola</taxon>
    </lineage>
</organism>
<feature type="binding site" evidence="5">
    <location>
        <position position="6"/>
    </location>
    <ligand>
        <name>S-adenosyl-L-methionine</name>
        <dbReference type="ChEBI" id="CHEBI:59789"/>
    </ligand>
</feature>
<dbReference type="EMBL" id="BAAANY010000036">
    <property type="protein sequence ID" value="GAA1710237.1"/>
    <property type="molecule type" value="Genomic_DNA"/>
</dbReference>
<dbReference type="Gene3D" id="3.40.50.150">
    <property type="entry name" value="Vaccinia Virus protein VP39"/>
    <property type="match status" value="1"/>
</dbReference>
<evidence type="ECO:0000256" key="2">
    <source>
        <dbReference type="ARBA" id="ARBA00022679"/>
    </source>
</evidence>
<dbReference type="InterPro" id="IPR020598">
    <property type="entry name" value="rRNA_Ade_methylase_Trfase_N"/>
</dbReference>
<keyword evidence="8" id="KW-1185">Reference proteome</keyword>
<feature type="binding site" evidence="5">
    <location>
        <position position="33"/>
    </location>
    <ligand>
        <name>S-adenosyl-L-methionine</name>
        <dbReference type="ChEBI" id="CHEBI:59789"/>
    </ligand>
</feature>
<evidence type="ECO:0000256" key="5">
    <source>
        <dbReference type="PROSITE-ProRule" id="PRU01026"/>
    </source>
</evidence>
<feature type="binding site" evidence="5">
    <location>
        <position position="54"/>
    </location>
    <ligand>
        <name>S-adenosyl-L-methionine</name>
        <dbReference type="ChEBI" id="CHEBI:59789"/>
    </ligand>
</feature>
<dbReference type="SMART" id="SM00650">
    <property type="entry name" value="rADc"/>
    <property type="match status" value="1"/>
</dbReference>
<keyword evidence="4 5" id="KW-0694">RNA-binding</keyword>
<dbReference type="Pfam" id="PF00398">
    <property type="entry name" value="RrnaAD"/>
    <property type="match status" value="1"/>
</dbReference>
<feature type="binding site" evidence="5">
    <location>
        <position position="8"/>
    </location>
    <ligand>
        <name>S-adenosyl-L-methionine</name>
        <dbReference type="ChEBI" id="CHEBI:59789"/>
    </ligand>
</feature>